<dbReference type="InterPro" id="IPR020835">
    <property type="entry name" value="Catalase_sf"/>
</dbReference>
<name>A0ABU5I431_9HYPH</name>
<dbReference type="PANTHER" id="PTHR36195">
    <property type="entry name" value="DOMAIN PROTEIN, PUTATIVE (AFU_ORTHOLOGUE AFUA_5G01990)-RELATED-RELATED"/>
    <property type="match status" value="1"/>
</dbReference>
<evidence type="ECO:0000313" key="1">
    <source>
        <dbReference type="EMBL" id="MDY8110146.1"/>
    </source>
</evidence>
<dbReference type="SUPFAM" id="SSF56634">
    <property type="entry name" value="Heme-dependent catalase-like"/>
    <property type="match status" value="1"/>
</dbReference>
<reference evidence="1 2" key="1">
    <citation type="submission" date="2023-12" db="EMBL/GenBank/DDBJ databases">
        <title>Description of Novel Strain Fulvimarina sp. 2208YS6-2-32 isolated from Uroteuthis (Photololigo) edulis.</title>
        <authorList>
            <person name="Park J.-S."/>
        </authorList>
    </citation>
    <scope>NUCLEOTIDE SEQUENCE [LARGE SCALE GENOMIC DNA]</scope>
    <source>
        <strain evidence="1 2">2208YS6-2-32</strain>
    </source>
</reference>
<comment type="caution">
    <text evidence="1">The sequence shown here is derived from an EMBL/GenBank/DDBJ whole genome shotgun (WGS) entry which is preliminary data.</text>
</comment>
<proteinExistence type="predicted"/>
<gene>
    <name evidence="1" type="ORF">U0C82_13445</name>
</gene>
<protein>
    <submittedName>
        <fullName evidence="1">Catalase family protein</fullName>
    </submittedName>
</protein>
<sequence length="362" mass="39998">MNDPVAYHDNLETVAEDESETIEDMNETMRTILDRVAKDESHAYRSVHAKSHGIIAGKLRIHDDLPDELRQGIFAAPGTHDAILRISTNPGDLLHDGVSVPRGLALKVLNVEGERLDTDYESASQDFVMINGPAFSAKSAREFAKTLKLLAATTDRAEWGKKLLSRALQGVGKVLEDTVGASATIQTLGGAPNTHPLGETFYTQTAYRYGDYVAKLQLVPVSQNLRSLSGKEIDTAGRPDALREDIDRTMRSESVEWDLRVQLLRDLDKQPVEDATVVWDEIDFPFATVATVTANSQPAWTQKRSAAVDDAMRFAPWNGIAAHRPMGSINRARKSPYDRSAAFRERVNGRAIRDPDRADHLG</sequence>
<dbReference type="CDD" id="cd08152">
    <property type="entry name" value="y4iL_like"/>
    <property type="match status" value="1"/>
</dbReference>
<dbReference type="PANTHER" id="PTHR36195:SF4">
    <property type="entry name" value="DOMAIN PROTEIN, PUTATIVE (AFU_ORTHOLOGUE AFUA_5G01990)-RELATED"/>
    <property type="match status" value="1"/>
</dbReference>
<dbReference type="EMBL" id="JAXLPB010000004">
    <property type="protein sequence ID" value="MDY8110146.1"/>
    <property type="molecule type" value="Genomic_DNA"/>
</dbReference>
<dbReference type="RefSeq" id="WP_322187671.1">
    <property type="nucleotide sequence ID" value="NZ_JAXLPB010000004.1"/>
</dbReference>
<dbReference type="Proteomes" id="UP001294412">
    <property type="component" value="Unassembled WGS sequence"/>
</dbReference>
<organism evidence="1 2">
    <name type="scientific">Fulvimarina uroteuthidis</name>
    <dbReference type="NCBI Taxonomy" id="3098149"/>
    <lineage>
        <taxon>Bacteria</taxon>
        <taxon>Pseudomonadati</taxon>
        <taxon>Pseudomonadota</taxon>
        <taxon>Alphaproteobacteria</taxon>
        <taxon>Hyphomicrobiales</taxon>
        <taxon>Aurantimonadaceae</taxon>
        <taxon>Fulvimarina</taxon>
    </lineage>
</organism>
<dbReference type="Gene3D" id="2.40.180.10">
    <property type="entry name" value="Catalase core domain"/>
    <property type="match status" value="1"/>
</dbReference>
<keyword evidence="2" id="KW-1185">Reference proteome</keyword>
<evidence type="ECO:0000313" key="2">
    <source>
        <dbReference type="Proteomes" id="UP001294412"/>
    </source>
</evidence>
<accession>A0ABU5I431</accession>